<accession>A0A644WT47</accession>
<feature type="transmembrane region" description="Helical" evidence="1">
    <location>
        <begin position="102"/>
        <end position="125"/>
    </location>
</feature>
<keyword evidence="1" id="KW-1133">Transmembrane helix</keyword>
<dbReference type="AlphaFoldDB" id="A0A644WT47"/>
<protein>
    <recommendedName>
        <fullName evidence="2">DUF112 domain-containing protein</fullName>
    </recommendedName>
</protein>
<dbReference type="InterPro" id="IPR002823">
    <property type="entry name" value="DUF112_TM"/>
</dbReference>
<feature type="transmembrane region" description="Helical" evidence="1">
    <location>
        <begin position="12"/>
        <end position="42"/>
    </location>
</feature>
<organism evidence="3">
    <name type="scientific">bioreactor metagenome</name>
    <dbReference type="NCBI Taxonomy" id="1076179"/>
    <lineage>
        <taxon>unclassified sequences</taxon>
        <taxon>metagenomes</taxon>
        <taxon>ecological metagenomes</taxon>
    </lineage>
</organism>
<sequence>MDEILTMFNGATLLLILLGSIVGIVFGAIPGLNATMAVALCLPFTYGMDSVNGVSLLLALYLGGISGGLISAVLLRIPGTPGSLATVWDGGKMAENGEPGRALGIGITYSFIGNIFGILCMALIAPQLANFASRFGPCEYFALIFFALTLISSLSEGDMVKALISGCAGLIVSMVGVAPMDNARRFTFDIPDLNGGFALISMMIGFFAITEVLDSVKDKQVKGYQKVKFAMRGLGFTLREFIDQLGNMFRAAFVGLGIGILPGIGATAANILAYVTCKSTSKHPERFGTGSIDGIIASETSNNACCGGTLIPLIALGIPGDAVTAIVLGGLMIHGIVPGPEMFVTNGALINDMIIACIIASILIFALQFFAIHFFVKMLYLPKSILLSVVACLCIVGAYANNNRIFDIYAVLLFGALGFAFRRLKIPTAPFMLAFILENYCETYLRRGLATYGSIDQFFTRPISAAFIIVGVVSMLYRIYKNYKKNRGNLAV</sequence>
<keyword evidence="1" id="KW-0812">Transmembrane</keyword>
<feature type="domain" description="DUF112" evidence="2">
    <location>
        <begin position="13"/>
        <end position="433"/>
    </location>
</feature>
<feature type="transmembrane region" description="Helical" evidence="1">
    <location>
        <begin position="458"/>
        <end position="477"/>
    </location>
</feature>
<reference evidence="3" key="1">
    <citation type="submission" date="2019-08" db="EMBL/GenBank/DDBJ databases">
        <authorList>
            <person name="Kucharzyk K."/>
            <person name="Murdoch R.W."/>
            <person name="Higgins S."/>
            <person name="Loffler F."/>
        </authorList>
    </citation>
    <scope>NUCLEOTIDE SEQUENCE</scope>
</reference>
<evidence type="ECO:0000259" key="2">
    <source>
        <dbReference type="Pfam" id="PF01970"/>
    </source>
</evidence>
<dbReference type="PANTHER" id="PTHR35342">
    <property type="entry name" value="TRICARBOXYLIC TRANSPORT PROTEIN"/>
    <property type="match status" value="1"/>
</dbReference>
<dbReference type="Pfam" id="PF01970">
    <property type="entry name" value="TctA"/>
    <property type="match status" value="1"/>
</dbReference>
<proteinExistence type="predicted"/>
<dbReference type="EMBL" id="VSSQ01001271">
    <property type="protein sequence ID" value="MPM06847.1"/>
    <property type="molecule type" value="Genomic_DNA"/>
</dbReference>
<dbReference type="PANTHER" id="PTHR35342:SF5">
    <property type="entry name" value="TRICARBOXYLIC TRANSPORT PROTEIN"/>
    <property type="match status" value="1"/>
</dbReference>
<keyword evidence="1" id="KW-0472">Membrane</keyword>
<evidence type="ECO:0000313" key="3">
    <source>
        <dbReference type="EMBL" id="MPM06847.1"/>
    </source>
</evidence>
<comment type="caution">
    <text evidence="3">The sequence shown here is derived from an EMBL/GenBank/DDBJ whole genome shotgun (WGS) entry which is preliminary data.</text>
</comment>
<feature type="transmembrane region" description="Helical" evidence="1">
    <location>
        <begin position="353"/>
        <end position="372"/>
    </location>
</feature>
<feature type="transmembrane region" description="Helical" evidence="1">
    <location>
        <begin position="160"/>
        <end position="178"/>
    </location>
</feature>
<feature type="transmembrane region" description="Helical" evidence="1">
    <location>
        <begin position="190"/>
        <end position="209"/>
    </location>
</feature>
<name>A0A644WT47_9ZZZZ</name>
<feature type="transmembrane region" description="Helical" evidence="1">
    <location>
        <begin position="379"/>
        <end position="399"/>
    </location>
</feature>
<evidence type="ECO:0000256" key="1">
    <source>
        <dbReference type="SAM" id="Phobius"/>
    </source>
</evidence>
<feature type="transmembrane region" description="Helical" evidence="1">
    <location>
        <begin position="54"/>
        <end position="75"/>
    </location>
</feature>
<gene>
    <name evidence="3" type="ORF">SDC9_53150</name>
</gene>
<feature type="transmembrane region" description="Helical" evidence="1">
    <location>
        <begin position="251"/>
        <end position="277"/>
    </location>
</feature>
<feature type="transmembrane region" description="Helical" evidence="1">
    <location>
        <begin position="137"/>
        <end position="154"/>
    </location>
</feature>
<feature type="transmembrane region" description="Helical" evidence="1">
    <location>
        <begin position="310"/>
        <end position="333"/>
    </location>
</feature>